<comment type="caution">
    <text evidence="2">The sequence shown here is derived from an EMBL/GenBank/DDBJ whole genome shotgun (WGS) entry which is preliminary data.</text>
</comment>
<keyword evidence="1" id="KW-0732">Signal</keyword>
<evidence type="ECO:0000256" key="1">
    <source>
        <dbReference type="SAM" id="SignalP"/>
    </source>
</evidence>
<dbReference type="AlphaFoldDB" id="A0AAW3I3I0"/>
<name>A0AAW3I3I0_9BURK</name>
<accession>A0AAW3I3I0</accession>
<evidence type="ECO:0008006" key="4">
    <source>
        <dbReference type="Google" id="ProtNLM"/>
    </source>
</evidence>
<dbReference type="RefSeq" id="WP_050447969.1">
    <property type="nucleotide sequence ID" value="NZ_LGVG01000020.1"/>
</dbReference>
<gene>
    <name evidence="2" type="ORF">AFM18_16310</name>
</gene>
<dbReference type="EMBL" id="LGVG01000020">
    <property type="protein sequence ID" value="KNE26617.1"/>
    <property type="molecule type" value="Genomic_DNA"/>
</dbReference>
<reference evidence="2 3" key="1">
    <citation type="submission" date="2015-07" db="EMBL/GenBank/DDBJ databases">
        <title>Draft genome of Achromobacter spanius.</title>
        <authorList>
            <person name="Wang X."/>
        </authorList>
    </citation>
    <scope>NUCLEOTIDE SEQUENCE [LARGE SCALE GENOMIC DNA]</scope>
    <source>
        <strain evidence="2 3">CGMCC9173</strain>
    </source>
</reference>
<evidence type="ECO:0000313" key="3">
    <source>
        <dbReference type="Proteomes" id="UP000037511"/>
    </source>
</evidence>
<organism evidence="2 3">
    <name type="scientific">Achromobacter spanius</name>
    <dbReference type="NCBI Taxonomy" id="217203"/>
    <lineage>
        <taxon>Bacteria</taxon>
        <taxon>Pseudomonadati</taxon>
        <taxon>Pseudomonadota</taxon>
        <taxon>Betaproteobacteria</taxon>
        <taxon>Burkholderiales</taxon>
        <taxon>Alcaligenaceae</taxon>
        <taxon>Achromobacter</taxon>
    </lineage>
</organism>
<protein>
    <recommendedName>
        <fullName evidence="4">Lipoprotein</fullName>
    </recommendedName>
</protein>
<sequence>MTTPAVHRKTARRALAAFALLALPLLAGCDKPDDSPKLTLEQRLFKDLAPHREFKGELNGQQVHLIVHDCEVYLNEADPDSTSADARRWTKVLEPEFYPSFMSCQRQSLSREGNTVEAIIGEMAMGAGGCCATGGRFRSTDGREWKPQ</sequence>
<evidence type="ECO:0000313" key="2">
    <source>
        <dbReference type="EMBL" id="KNE26617.1"/>
    </source>
</evidence>
<feature type="chain" id="PRO_5043329938" description="Lipoprotein" evidence="1">
    <location>
        <begin position="28"/>
        <end position="148"/>
    </location>
</feature>
<dbReference type="Proteomes" id="UP000037511">
    <property type="component" value="Unassembled WGS sequence"/>
</dbReference>
<proteinExistence type="predicted"/>
<feature type="signal peptide" evidence="1">
    <location>
        <begin position="1"/>
        <end position="27"/>
    </location>
</feature>